<reference evidence="1 2" key="1">
    <citation type="submission" date="2009-07" db="EMBL/GenBank/DDBJ databases">
        <authorList>
            <person name="Madupu R."/>
            <person name="Sebastian Y."/>
            <person name="Durkin A.S."/>
            <person name="Torralba M."/>
            <person name="Methe B."/>
            <person name="Sutton G.G."/>
            <person name="Strausberg R.L."/>
            <person name="Nelson K.E."/>
        </authorList>
    </citation>
    <scope>NUCLEOTIDE SEQUENCE [LARGE SCALE GENOMIC DNA]</scope>
    <source>
        <strain evidence="1 2">ATCC 35580</strain>
    </source>
</reference>
<dbReference type="EMBL" id="ACYH01000037">
    <property type="protein sequence ID" value="EEV20298.1"/>
    <property type="molecule type" value="Genomic_DNA"/>
</dbReference>
<evidence type="ECO:0000313" key="2">
    <source>
        <dbReference type="Proteomes" id="UP000004509"/>
    </source>
</evidence>
<evidence type="ECO:0000313" key="1">
    <source>
        <dbReference type="EMBL" id="EEV20298.1"/>
    </source>
</evidence>
<comment type="caution">
    <text evidence="1">The sequence shown here is derived from an EMBL/GenBank/DDBJ whole genome shotgun (WGS) entry which is preliminary data.</text>
</comment>
<dbReference type="Proteomes" id="UP000004509">
    <property type="component" value="Unassembled WGS sequence"/>
</dbReference>
<dbReference type="STRING" id="596324.TREVI0001_2047"/>
<accession>C8PQE3</accession>
<dbReference type="AlphaFoldDB" id="C8PQE3"/>
<name>C8PQE3_9SPIR</name>
<gene>
    <name evidence="1" type="ORF">TREVI0001_2047</name>
</gene>
<protein>
    <submittedName>
        <fullName evidence="1">Uncharacterized protein</fullName>
    </submittedName>
</protein>
<sequence>MFYTLSVQYSKIKIADTDFLFYNARKSHLRKTSKDCSF</sequence>
<proteinExistence type="predicted"/>
<organism evidence="1 2">
    <name type="scientific">Treponema vincentii ATCC 35580</name>
    <dbReference type="NCBI Taxonomy" id="596324"/>
    <lineage>
        <taxon>Bacteria</taxon>
        <taxon>Pseudomonadati</taxon>
        <taxon>Spirochaetota</taxon>
        <taxon>Spirochaetia</taxon>
        <taxon>Spirochaetales</taxon>
        <taxon>Treponemataceae</taxon>
        <taxon>Treponema</taxon>
    </lineage>
</organism>